<proteinExistence type="predicted"/>
<keyword evidence="1" id="KW-0732">Signal</keyword>
<feature type="signal peptide" evidence="1">
    <location>
        <begin position="1"/>
        <end position="17"/>
    </location>
</feature>
<name>A0AAV1LXV3_9NEOP</name>
<protein>
    <submittedName>
        <fullName evidence="2">Uncharacterized protein</fullName>
    </submittedName>
</protein>
<keyword evidence="3" id="KW-1185">Reference proteome</keyword>
<accession>A0AAV1LXV3</accession>
<dbReference type="Proteomes" id="UP001314205">
    <property type="component" value="Unassembled WGS sequence"/>
</dbReference>
<dbReference type="AlphaFoldDB" id="A0AAV1LXV3"/>
<comment type="caution">
    <text evidence="2">The sequence shown here is derived from an EMBL/GenBank/DDBJ whole genome shotgun (WGS) entry which is preliminary data.</text>
</comment>
<sequence>MSLRATALIMLVACANALLDGKLRNDSQTLDNDIAEFIADAIETIKDSGLDPYKNVGDYYDISLNYPWLGELDLKGYTENFELIGLSNIIYDVRYEEDDLVVYLRFPRLESTIDKAVWEVKHKYNVYEIEYGGRFAVNDFFITVRVNTGSTEPFDEDYKFEVGLGSIESKLNMNIGGNDISEIFNDFMETSIPYLLSVFQEELDNIITKLVLNLPELLER</sequence>
<evidence type="ECO:0000313" key="2">
    <source>
        <dbReference type="EMBL" id="CAK1600253.1"/>
    </source>
</evidence>
<evidence type="ECO:0000313" key="3">
    <source>
        <dbReference type="Proteomes" id="UP001314205"/>
    </source>
</evidence>
<organism evidence="2 3">
    <name type="scientific">Parnassius mnemosyne</name>
    <name type="common">clouded apollo</name>
    <dbReference type="NCBI Taxonomy" id="213953"/>
    <lineage>
        <taxon>Eukaryota</taxon>
        <taxon>Metazoa</taxon>
        <taxon>Ecdysozoa</taxon>
        <taxon>Arthropoda</taxon>
        <taxon>Hexapoda</taxon>
        <taxon>Insecta</taxon>
        <taxon>Pterygota</taxon>
        <taxon>Neoptera</taxon>
        <taxon>Endopterygota</taxon>
        <taxon>Lepidoptera</taxon>
        <taxon>Glossata</taxon>
        <taxon>Ditrysia</taxon>
        <taxon>Papilionoidea</taxon>
        <taxon>Papilionidae</taxon>
        <taxon>Parnassiinae</taxon>
        <taxon>Parnassini</taxon>
        <taxon>Parnassius</taxon>
        <taxon>Driopa</taxon>
    </lineage>
</organism>
<gene>
    <name evidence="2" type="ORF">PARMNEM_LOCUS19034</name>
</gene>
<dbReference type="EMBL" id="CAVLGL010000115">
    <property type="protein sequence ID" value="CAK1600253.1"/>
    <property type="molecule type" value="Genomic_DNA"/>
</dbReference>
<feature type="chain" id="PRO_5043595125" evidence="1">
    <location>
        <begin position="18"/>
        <end position="220"/>
    </location>
</feature>
<reference evidence="2 3" key="1">
    <citation type="submission" date="2023-11" db="EMBL/GenBank/DDBJ databases">
        <authorList>
            <person name="Hedman E."/>
            <person name="Englund M."/>
            <person name="Stromberg M."/>
            <person name="Nyberg Akerstrom W."/>
            <person name="Nylinder S."/>
            <person name="Jareborg N."/>
            <person name="Kallberg Y."/>
            <person name="Kronander E."/>
        </authorList>
    </citation>
    <scope>NUCLEOTIDE SEQUENCE [LARGE SCALE GENOMIC DNA]</scope>
</reference>
<evidence type="ECO:0000256" key="1">
    <source>
        <dbReference type="SAM" id="SignalP"/>
    </source>
</evidence>